<keyword evidence="3" id="KW-1185">Reference proteome</keyword>
<dbReference type="RefSeq" id="WP_109681181.1">
    <property type="nucleotide sequence ID" value="NZ_QGGP01000001.1"/>
</dbReference>
<gene>
    <name evidence="2" type="ORF">LX78_00645</name>
</gene>
<proteinExistence type="predicted"/>
<dbReference type="EMBL" id="QGGP01000001">
    <property type="protein sequence ID" value="PWK20938.1"/>
    <property type="molecule type" value="Genomic_DNA"/>
</dbReference>
<sequence length="493" mass="53870">MTTTYGDLDLSDILQFVNIDGKETYSFRILNSSNTQSQIDFENLHLIKLPEDNGYLAYIIQWQPNPDWYVTNSYMFNLENFTGNMLRYDLDYNLLDSKEFESGIVINTQDDSNRDMDDGCDILQYEVCVSSGDCTCNDECYNVIEISCTGGGGGGDGEFPDPNPNENEEGSTGTHIPGGSTPGGSTGSGTFVPGGNGGVVVVPPNPSEVLTFYGMTLTFQETKWVNNEDNSDDVDEIMDFLLEHCQSVVVTDYTCEEAVTLWGNVISLLVQDDALSFEEAYFEINPNEWLIEYEFNSGEIINITEYMNCFSGASTSSSFDLTIYVDQPMPNSDDTWVNDGTIFNPDINVGHTFISIRMNDMGNIVNQTFGFYPSDSVSPTSPEINGVWVDDGGHGYDVSATMILNYSEFNTLKNQILSLGTPTYNLNTFNCTDAALQICNSSNMNLNDTAGSWIGGGGSNPGNLGQDIRTIDSSSITVNTNGGNANSSEGACP</sequence>
<name>A0A316DTW0_9FLAO</name>
<feature type="compositionally biased region" description="Low complexity" evidence="1">
    <location>
        <begin position="170"/>
        <end position="179"/>
    </location>
</feature>
<evidence type="ECO:0000256" key="1">
    <source>
        <dbReference type="SAM" id="MobiDB-lite"/>
    </source>
</evidence>
<feature type="compositionally biased region" description="Gly residues" evidence="1">
    <location>
        <begin position="180"/>
        <end position="192"/>
    </location>
</feature>
<accession>A0A316DTW0</accession>
<protein>
    <submittedName>
        <fullName evidence="2">Uncharacterized protein</fullName>
    </submittedName>
</protein>
<dbReference type="OrthoDB" id="1454445at2"/>
<evidence type="ECO:0000313" key="2">
    <source>
        <dbReference type="EMBL" id="PWK20938.1"/>
    </source>
</evidence>
<evidence type="ECO:0000313" key="3">
    <source>
        <dbReference type="Proteomes" id="UP000245430"/>
    </source>
</evidence>
<reference evidence="2 3" key="1">
    <citation type="submission" date="2018-05" db="EMBL/GenBank/DDBJ databases">
        <title>Genomic Encyclopedia of Archaeal and Bacterial Type Strains, Phase II (KMG-II): from individual species to whole genera.</title>
        <authorList>
            <person name="Goeker M."/>
        </authorList>
    </citation>
    <scope>NUCLEOTIDE SEQUENCE [LARGE SCALE GENOMIC DNA]</scope>
    <source>
        <strain evidence="2 3">DSM 22637</strain>
    </source>
</reference>
<organism evidence="2 3">
    <name type="scientific">Xanthomarina spongicola</name>
    <dbReference type="NCBI Taxonomy" id="570520"/>
    <lineage>
        <taxon>Bacteria</taxon>
        <taxon>Pseudomonadati</taxon>
        <taxon>Bacteroidota</taxon>
        <taxon>Flavobacteriia</taxon>
        <taxon>Flavobacteriales</taxon>
        <taxon>Flavobacteriaceae</taxon>
        <taxon>Xanthomarina</taxon>
    </lineage>
</organism>
<dbReference type="Proteomes" id="UP000245430">
    <property type="component" value="Unassembled WGS sequence"/>
</dbReference>
<feature type="region of interest" description="Disordered" evidence="1">
    <location>
        <begin position="152"/>
        <end position="192"/>
    </location>
</feature>
<dbReference type="AlphaFoldDB" id="A0A316DTW0"/>
<comment type="caution">
    <text evidence="2">The sequence shown here is derived from an EMBL/GenBank/DDBJ whole genome shotgun (WGS) entry which is preliminary data.</text>
</comment>